<keyword evidence="1" id="KW-0689">Ribosomal protein</keyword>
<protein>
    <submittedName>
        <fullName evidence="1">Ribosomal protein L6</fullName>
    </submittedName>
</protein>
<dbReference type="SUPFAM" id="SSF56053">
    <property type="entry name" value="Ribosomal protein L6"/>
    <property type="match status" value="1"/>
</dbReference>
<proteinExistence type="predicted"/>
<dbReference type="InterPro" id="IPR036789">
    <property type="entry name" value="Ribosomal_uL6-like_a/b-dom_sf"/>
</dbReference>
<gene>
    <name evidence="1" type="ORF">B1B_14023</name>
</gene>
<comment type="caution">
    <text evidence="1">The sequence shown here is derived from an EMBL/GenBank/DDBJ whole genome shotgun (WGS) entry which is preliminary data.</text>
</comment>
<dbReference type="GO" id="GO:0005840">
    <property type="term" value="C:ribosome"/>
    <property type="evidence" value="ECO:0007669"/>
    <property type="project" value="UniProtKB-KW"/>
</dbReference>
<organism evidence="1">
    <name type="scientific">mine drainage metagenome</name>
    <dbReference type="NCBI Taxonomy" id="410659"/>
    <lineage>
        <taxon>unclassified sequences</taxon>
        <taxon>metagenomes</taxon>
        <taxon>ecological metagenomes</taxon>
    </lineage>
</organism>
<keyword evidence="1" id="KW-0687">Ribonucleoprotein</keyword>
<evidence type="ECO:0000313" key="1">
    <source>
        <dbReference type="EMBL" id="EQD42534.1"/>
    </source>
</evidence>
<dbReference type="Gene3D" id="3.90.930.12">
    <property type="entry name" value="Ribosomal protein L6, alpha-beta domain"/>
    <property type="match status" value="1"/>
</dbReference>
<dbReference type="GO" id="GO:0006412">
    <property type="term" value="P:translation"/>
    <property type="evidence" value="ECO:0007669"/>
    <property type="project" value="InterPro"/>
</dbReference>
<name>T1AP97_9ZZZZ</name>
<accession>T1AP97</accession>
<reference evidence="1" key="1">
    <citation type="submission" date="2013-08" db="EMBL/GenBank/DDBJ databases">
        <authorList>
            <person name="Mendez C."/>
            <person name="Richter M."/>
            <person name="Ferrer M."/>
            <person name="Sanchez J."/>
        </authorList>
    </citation>
    <scope>NUCLEOTIDE SEQUENCE</scope>
</reference>
<dbReference type="AlphaFoldDB" id="T1AP97"/>
<dbReference type="GO" id="GO:0003735">
    <property type="term" value="F:structural constituent of ribosome"/>
    <property type="evidence" value="ECO:0007669"/>
    <property type="project" value="InterPro"/>
</dbReference>
<dbReference type="EMBL" id="AUZY01009252">
    <property type="protein sequence ID" value="EQD42534.1"/>
    <property type="molecule type" value="Genomic_DNA"/>
</dbReference>
<sequence length="38" mass="4381">YGSKHDDVSQTAANITKACKVRAKDERIFQDGIYYKME</sequence>
<feature type="non-terminal residue" evidence="1">
    <location>
        <position position="1"/>
    </location>
</feature>
<reference evidence="1" key="2">
    <citation type="journal article" date="2014" name="ISME J.">
        <title>Microbial stratification in low pH oxic and suboxic macroscopic growths along an acid mine drainage.</title>
        <authorList>
            <person name="Mendez-Garcia C."/>
            <person name="Mesa V."/>
            <person name="Sprenger R.R."/>
            <person name="Richter M."/>
            <person name="Diez M.S."/>
            <person name="Solano J."/>
            <person name="Bargiela R."/>
            <person name="Golyshina O.V."/>
            <person name="Manteca A."/>
            <person name="Ramos J.L."/>
            <person name="Gallego J.R."/>
            <person name="Llorente I."/>
            <person name="Martins Dos Santos V.A."/>
            <person name="Jensen O.N."/>
            <person name="Pelaez A.I."/>
            <person name="Sanchez J."/>
            <person name="Ferrer M."/>
        </authorList>
    </citation>
    <scope>NUCLEOTIDE SEQUENCE</scope>
</reference>
<dbReference type="GO" id="GO:0019843">
    <property type="term" value="F:rRNA binding"/>
    <property type="evidence" value="ECO:0007669"/>
    <property type="project" value="InterPro"/>
</dbReference>